<dbReference type="Proteomes" id="UP000019473">
    <property type="component" value="Unassembled WGS sequence"/>
</dbReference>
<accession>W9WPS5</accession>
<dbReference type="HOGENOM" id="CLU_052681_0_0_1"/>
<proteinExistence type="predicted"/>
<comment type="caution">
    <text evidence="1">The sequence shown here is derived from an EMBL/GenBank/DDBJ whole genome shotgun (WGS) entry which is preliminary data.</text>
</comment>
<dbReference type="AlphaFoldDB" id="W9WPS5"/>
<sequence>MEQTFLRYFRPENARFVKDIFRTIANIPLDLDLTDKNALAQLAAEPLSYHPKYNKLSIFFLGDHPGLPALYGGNLPPGSLLCADPVGWQAHSNPVLGGAEALISVCKKTFSTIPMLQDVTKPPAWAIDPSKDQSRRAQFYDGYGCENLGDTDSDYLDSAGAVLLHELLHFPGLFADVPNYDAMIPFSSVASAHWISDWMGPYPRNGYGAYNTMSISKRPPRDQDGRLFLPIYNADNYAWYAISSYFSRVCKKDLQDAPSEQAVWKHRRQPLWPFNVPPSVDVSACSTFRIMKMSSTVHHSTKGDFLGRLHDQSIMYFLHA</sequence>
<keyword evidence="2" id="KW-1185">Reference proteome</keyword>
<dbReference type="EMBL" id="AMGW01000003">
    <property type="protein sequence ID" value="EXJ60369.1"/>
    <property type="molecule type" value="Genomic_DNA"/>
</dbReference>
<dbReference type="OrthoDB" id="4148518at2759"/>
<dbReference type="GO" id="GO:0008237">
    <property type="term" value="F:metallopeptidase activity"/>
    <property type="evidence" value="ECO:0007669"/>
    <property type="project" value="InterPro"/>
</dbReference>
<organism evidence="1 2">
    <name type="scientific">Cladophialophora yegresii CBS 114405</name>
    <dbReference type="NCBI Taxonomy" id="1182544"/>
    <lineage>
        <taxon>Eukaryota</taxon>
        <taxon>Fungi</taxon>
        <taxon>Dikarya</taxon>
        <taxon>Ascomycota</taxon>
        <taxon>Pezizomycotina</taxon>
        <taxon>Eurotiomycetes</taxon>
        <taxon>Chaetothyriomycetidae</taxon>
        <taxon>Chaetothyriales</taxon>
        <taxon>Herpotrichiellaceae</taxon>
        <taxon>Cladophialophora</taxon>
    </lineage>
</organism>
<evidence type="ECO:0008006" key="3">
    <source>
        <dbReference type="Google" id="ProtNLM"/>
    </source>
</evidence>
<dbReference type="VEuPathDB" id="FungiDB:A1O7_04521"/>
<evidence type="ECO:0000313" key="2">
    <source>
        <dbReference type="Proteomes" id="UP000019473"/>
    </source>
</evidence>
<dbReference type="Gene3D" id="3.40.390.10">
    <property type="entry name" value="Collagenase (Catalytic Domain)"/>
    <property type="match status" value="1"/>
</dbReference>
<dbReference type="RefSeq" id="XP_007756722.1">
    <property type="nucleotide sequence ID" value="XM_007758532.1"/>
</dbReference>
<name>W9WPS5_9EURO</name>
<dbReference type="GeneID" id="19179107"/>
<gene>
    <name evidence="1" type="ORF">A1O7_04521</name>
</gene>
<protein>
    <recommendedName>
        <fullName evidence="3">Lysine-specific metallo-endopeptidase domain-containing protein</fullName>
    </recommendedName>
</protein>
<evidence type="ECO:0000313" key="1">
    <source>
        <dbReference type="EMBL" id="EXJ60369.1"/>
    </source>
</evidence>
<dbReference type="InterPro" id="IPR024079">
    <property type="entry name" value="MetalloPept_cat_dom_sf"/>
</dbReference>
<reference evidence="1 2" key="1">
    <citation type="submission" date="2013-03" db="EMBL/GenBank/DDBJ databases">
        <title>The Genome Sequence of Cladophialophora yegresii CBS 114405.</title>
        <authorList>
            <consortium name="The Broad Institute Genomics Platform"/>
            <person name="Cuomo C."/>
            <person name="de Hoog S."/>
            <person name="Gorbushina A."/>
            <person name="Walker B."/>
            <person name="Young S.K."/>
            <person name="Zeng Q."/>
            <person name="Gargeya S."/>
            <person name="Fitzgerald M."/>
            <person name="Haas B."/>
            <person name="Abouelleil A."/>
            <person name="Allen A.W."/>
            <person name="Alvarado L."/>
            <person name="Arachchi H.M."/>
            <person name="Berlin A.M."/>
            <person name="Chapman S.B."/>
            <person name="Gainer-Dewar J."/>
            <person name="Goldberg J."/>
            <person name="Griggs A."/>
            <person name="Gujja S."/>
            <person name="Hansen M."/>
            <person name="Howarth C."/>
            <person name="Imamovic A."/>
            <person name="Ireland A."/>
            <person name="Larimer J."/>
            <person name="McCowan C."/>
            <person name="Murphy C."/>
            <person name="Pearson M."/>
            <person name="Poon T.W."/>
            <person name="Priest M."/>
            <person name="Roberts A."/>
            <person name="Saif S."/>
            <person name="Shea T."/>
            <person name="Sisk P."/>
            <person name="Sykes S."/>
            <person name="Wortman J."/>
            <person name="Nusbaum C."/>
            <person name="Birren B."/>
        </authorList>
    </citation>
    <scope>NUCLEOTIDE SEQUENCE [LARGE SCALE GENOMIC DNA]</scope>
    <source>
        <strain evidence="1 2">CBS 114405</strain>
    </source>
</reference>